<protein>
    <submittedName>
        <fullName evidence="1">Uncharacterized protein</fullName>
    </submittedName>
</protein>
<accession>A0ACC2SR15</accession>
<name>A0ACC2SR15_9FUNG</name>
<reference evidence="1" key="1">
    <citation type="submission" date="2022-04" db="EMBL/GenBank/DDBJ databases">
        <title>Genome of the entomopathogenic fungus Entomophthora muscae.</title>
        <authorList>
            <person name="Elya C."/>
            <person name="Lovett B.R."/>
            <person name="Lee E."/>
            <person name="Macias A.M."/>
            <person name="Hajek A.E."/>
            <person name="De Bivort B.L."/>
            <person name="Kasson M.T."/>
            <person name="De Fine Licht H.H."/>
            <person name="Stajich J.E."/>
        </authorList>
    </citation>
    <scope>NUCLEOTIDE SEQUENCE</scope>
    <source>
        <strain evidence="1">Berkeley</strain>
    </source>
</reference>
<organism evidence="1 2">
    <name type="scientific">Entomophthora muscae</name>
    <dbReference type="NCBI Taxonomy" id="34485"/>
    <lineage>
        <taxon>Eukaryota</taxon>
        <taxon>Fungi</taxon>
        <taxon>Fungi incertae sedis</taxon>
        <taxon>Zoopagomycota</taxon>
        <taxon>Entomophthoromycotina</taxon>
        <taxon>Entomophthoromycetes</taxon>
        <taxon>Entomophthorales</taxon>
        <taxon>Entomophthoraceae</taxon>
        <taxon>Entomophthora</taxon>
    </lineage>
</organism>
<dbReference type="Proteomes" id="UP001165960">
    <property type="component" value="Unassembled WGS sequence"/>
</dbReference>
<dbReference type="EMBL" id="QTSX02004413">
    <property type="protein sequence ID" value="KAJ9064822.1"/>
    <property type="molecule type" value="Genomic_DNA"/>
</dbReference>
<keyword evidence="2" id="KW-1185">Reference proteome</keyword>
<sequence length="106" mass="11677">MVRYRAATQVKRTSPKITETPSARINATGRLTPIGNWVCQYPPHWNSPPPFKTENLALPWFAIPIAQGMANRSLEESSGKSPRNLKRWPNSPAHLSALASQSASPS</sequence>
<proteinExistence type="predicted"/>
<evidence type="ECO:0000313" key="2">
    <source>
        <dbReference type="Proteomes" id="UP001165960"/>
    </source>
</evidence>
<comment type="caution">
    <text evidence="1">The sequence shown here is derived from an EMBL/GenBank/DDBJ whole genome shotgun (WGS) entry which is preliminary data.</text>
</comment>
<evidence type="ECO:0000313" key="1">
    <source>
        <dbReference type="EMBL" id="KAJ9064822.1"/>
    </source>
</evidence>
<gene>
    <name evidence="1" type="ORF">DSO57_1026313</name>
</gene>